<name>A0A3N4K224_9PEZI</name>
<sequence>MTKAWQKHKKLLHDLYISEKYKLKQVMEIMANKHNFIACRRTYMKMFGRWGYRKNRKSQTTRREDVSSRGMNAHLSSAAELPHEPLEVASDTQLITCETNADNPTYKINEATVESRIDYQATPSASSPLDNFRDSDDLNKYVKLVEGALLLNEIKKKALLSGNPDPHIPAMSDYQQSLGKIFSDDPAAV</sequence>
<protein>
    <recommendedName>
        <fullName evidence="1">Clr5 domain-containing protein</fullName>
    </recommendedName>
</protein>
<dbReference type="AlphaFoldDB" id="A0A3N4K224"/>
<accession>A0A3N4K224</accession>
<evidence type="ECO:0000313" key="2">
    <source>
        <dbReference type="EMBL" id="RPB04353.1"/>
    </source>
</evidence>
<organism evidence="2 3">
    <name type="scientific">Choiromyces venosus 120613-1</name>
    <dbReference type="NCBI Taxonomy" id="1336337"/>
    <lineage>
        <taxon>Eukaryota</taxon>
        <taxon>Fungi</taxon>
        <taxon>Dikarya</taxon>
        <taxon>Ascomycota</taxon>
        <taxon>Pezizomycotina</taxon>
        <taxon>Pezizomycetes</taxon>
        <taxon>Pezizales</taxon>
        <taxon>Tuberaceae</taxon>
        <taxon>Choiromyces</taxon>
    </lineage>
</organism>
<feature type="domain" description="Clr5" evidence="1">
    <location>
        <begin position="1"/>
        <end position="54"/>
    </location>
</feature>
<dbReference type="OrthoDB" id="5308957at2759"/>
<dbReference type="InterPro" id="IPR025676">
    <property type="entry name" value="Clr5_dom"/>
</dbReference>
<dbReference type="Proteomes" id="UP000276215">
    <property type="component" value="Unassembled WGS sequence"/>
</dbReference>
<evidence type="ECO:0000313" key="3">
    <source>
        <dbReference type="Proteomes" id="UP000276215"/>
    </source>
</evidence>
<dbReference type="PANTHER" id="PTHR38788">
    <property type="entry name" value="CLR5 DOMAIN-CONTAINING PROTEIN"/>
    <property type="match status" value="1"/>
</dbReference>
<gene>
    <name evidence="2" type="ORF">L873DRAFT_1666782</name>
</gene>
<reference evidence="2 3" key="1">
    <citation type="journal article" date="2018" name="Nat. Ecol. Evol.">
        <title>Pezizomycetes genomes reveal the molecular basis of ectomycorrhizal truffle lifestyle.</title>
        <authorList>
            <person name="Murat C."/>
            <person name="Payen T."/>
            <person name="Noel B."/>
            <person name="Kuo A."/>
            <person name="Morin E."/>
            <person name="Chen J."/>
            <person name="Kohler A."/>
            <person name="Krizsan K."/>
            <person name="Balestrini R."/>
            <person name="Da Silva C."/>
            <person name="Montanini B."/>
            <person name="Hainaut M."/>
            <person name="Levati E."/>
            <person name="Barry K.W."/>
            <person name="Belfiori B."/>
            <person name="Cichocki N."/>
            <person name="Clum A."/>
            <person name="Dockter R.B."/>
            <person name="Fauchery L."/>
            <person name="Guy J."/>
            <person name="Iotti M."/>
            <person name="Le Tacon F."/>
            <person name="Lindquist E.A."/>
            <person name="Lipzen A."/>
            <person name="Malagnac F."/>
            <person name="Mello A."/>
            <person name="Molinier V."/>
            <person name="Miyauchi S."/>
            <person name="Poulain J."/>
            <person name="Riccioni C."/>
            <person name="Rubini A."/>
            <person name="Sitrit Y."/>
            <person name="Splivallo R."/>
            <person name="Traeger S."/>
            <person name="Wang M."/>
            <person name="Zifcakova L."/>
            <person name="Wipf D."/>
            <person name="Zambonelli A."/>
            <person name="Paolocci F."/>
            <person name="Nowrousian M."/>
            <person name="Ottonello S."/>
            <person name="Baldrian P."/>
            <person name="Spatafora J.W."/>
            <person name="Henrissat B."/>
            <person name="Nagy L.G."/>
            <person name="Aury J.M."/>
            <person name="Wincker P."/>
            <person name="Grigoriev I.V."/>
            <person name="Bonfante P."/>
            <person name="Martin F.M."/>
        </authorList>
    </citation>
    <scope>NUCLEOTIDE SEQUENCE [LARGE SCALE GENOMIC DNA]</scope>
    <source>
        <strain evidence="2 3">120613-1</strain>
    </source>
</reference>
<dbReference type="EMBL" id="ML120358">
    <property type="protein sequence ID" value="RPB04353.1"/>
    <property type="molecule type" value="Genomic_DNA"/>
</dbReference>
<dbReference type="Pfam" id="PF14420">
    <property type="entry name" value="Clr5"/>
    <property type="match status" value="1"/>
</dbReference>
<proteinExistence type="predicted"/>
<evidence type="ECO:0000259" key="1">
    <source>
        <dbReference type="Pfam" id="PF14420"/>
    </source>
</evidence>
<keyword evidence="3" id="KW-1185">Reference proteome</keyword>
<dbReference type="PANTHER" id="PTHR38788:SF3">
    <property type="entry name" value="CLR5 DOMAIN-CONTAINING PROTEIN"/>
    <property type="match status" value="1"/>
</dbReference>
<dbReference type="STRING" id="1336337.A0A3N4K224"/>